<keyword evidence="12 17" id="KW-0067">ATP-binding</keyword>
<dbReference type="AlphaFoldDB" id="A0AAW2T0Y8"/>
<dbReference type="EMBL" id="JACGWJ010000009">
    <property type="protein sequence ID" value="KAL0398070.1"/>
    <property type="molecule type" value="Genomic_DNA"/>
</dbReference>
<evidence type="ECO:0000256" key="4">
    <source>
        <dbReference type="ARBA" id="ARBA00022527"/>
    </source>
</evidence>
<evidence type="ECO:0000256" key="5">
    <source>
        <dbReference type="ARBA" id="ARBA00022614"/>
    </source>
</evidence>
<dbReference type="InterPro" id="IPR000719">
    <property type="entry name" value="Prot_kinase_dom"/>
</dbReference>
<dbReference type="FunFam" id="3.30.200.20:FF:000260">
    <property type="entry name" value="LRR receptor-like serine/threonine-protein kinase RPK2"/>
    <property type="match status" value="1"/>
</dbReference>
<dbReference type="GO" id="GO:0005886">
    <property type="term" value="C:plasma membrane"/>
    <property type="evidence" value="ECO:0007669"/>
    <property type="project" value="UniProtKB-SubCell"/>
</dbReference>
<dbReference type="Gene3D" id="3.30.200.20">
    <property type="entry name" value="Phosphorylase Kinase, domain 1"/>
    <property type="match status" value="1"/>
</dbReference>
<keyword evidence="3" id="KW-1003">Cell membrane</keyword>
<keyword evidence="11 20" id="KW-0418">Kinase</keyword>
<dbReference type="GO" id="GO:0006950">
    <property type="term" value="P:response to stress"/>
    <property type="evidence" value="ECO:0007669"/>
    <property type="project" value="UniProtKB-ARBA"/>
</dbReference>
<evidence type="ECO:0000256" key="17">
    <source>
        <dbReference type="PROSITE-ProRule" id="PRU10141"/>
    </source>
</evidence>
<dbReference type="InterPro" id="IPR051420">
    <property type="entry name" value="Ser_Thr_Kinases_DiverseReg"/>
</dbReference>
<feature type="domain" description="Protein kinase" evidence="19">
    <location>
        <begin position="135"/>
        <end position="201"/>
    </location>
</feature>
<evidence type="ECO:0000256" key="9">
    <source>
        <dbReference type="ARBA" id="ARBA00022737"/>
    </source>
</evidence>
<keyword evidence="14 18" id="KW-0472">Membrane</keyword>
<keyword evidence="13 18" id="KW-1133">Transmembrane helix</keyword>
<protein>
    <recommendedName>
        <fullName evidence="2">non-specific serine/threonine protein kinase</fullName>
        <ecNumber evidence="2">2.7.11.1</ecNumber>
    </recommendedName>
</protein>
<evidence type="ECO:0000256" key="15">
    <source>
        <dbReference type="ARBA" id="ARBA00047899"/>
    </source>
</evidence>
<evidence type="ECO:0000259" key="19">
    <source>
        <dbReference type="PROSITE" id="PS50011"/>
    </source>
</evidence>
<dbReference type="PANTHER" id="PTHR48005:SF85">
    <property type="entry name" value="PROTEIN KINASE DOMAIN-CONTAINING PROTEIN"/>
    <property type="match status" value="1"/>
</dbReference>
<dbReference type="PANTHER" id="PTHR48005">
    <property type="entry name" value="LEUCINE RICH REPEAT KINASE 2"/>
    <property type="match status" value="1"/>
</dbReference>
<dbReference type="PROSITE" id="PS00107">
    <property type="entry name" value="PROTEIN_KINASE_ATP"/>
    <property type="match status" value="1"/>
</dbReference>
<dbReference type="Gene3D" id="3.80.10.10">
    <property type="entry name" value="Ribonuclease Inhibitor"/>
    <property type="match status" value="1"/>
</dbReference>
<feature type="transmembrane region" description="Helical" evidence="18">
    <location>
        <begin position="61"/>
        <end position="84"/>
    </location>
</feature>
<keyword evidence="7 18" id="KW-0812">Transmembrane</keyword>
<evidence type="ECO:0000256" key="3">
    <source>
        <dbReference type="ARBA" id="ARBA00022475"/>
    </source>
</evidence>
<keyword evidence="20" id="KW-0675">Receptor</keyword>
<dbReference type="InterPro" id="IPR001245">
    <property type="entry name" value="Ser-Thr/Tyr_kinase_cat_dom"/>
</dbReference>
<dbReference type="PROSITE" id="PS50011">
    <property type="entry name" value="PROTEIN_KINASE_DOM"/>
    <property type="match status" value="1"/>
</dbReference>
<keyword evidence="4" id="KW-0723">Serine/threonine-protein kinase</keyword>
<evidence type="ECO:0000256" key="8">
    <source>
        <dbReference type="ARBA" id="ARBA00022729"/>
    </source>
</evidence>
<evidence type="ECO:0000256" key="10">
    <source>
        <dbReference type="ARBA" id="ARBA00022741"/>
    </source>
</evidence>
<evidence type="ECO:0000256" key="13">
    <source>
        <dbReference type="ARBA" id="ARBA00022989"/>
    </source>
</evidence>
<evidence type="ECO:0000256" key="14">
    <source>
        <dbReference type="ARBA" id="ARBA00023136"/>
    </source>
</evidence>
<sequence>MSSLGRLNLSFNRLQGKLDKQYARWPATAFDGNLNLCGSPLQNCKDIKSANGETGLSESSVVIISAISTTFAVILLLLGAALFFKHRREALRRGSALDSAYSSSSSQAQRRPLFDNAAAKNDFRWIDIMEATNNLSEEFIIGSGGSGTIYKAELFTGETVAIKRIVRKDDPMLDRSFAREIKTLGRIRHRHLVRLLGYVAT</sequence>
<name>A0AAW2T0Y8_SESRA</name>
<proteinExistence type="predicted"/>
<dbReference type="InterPro" id="IPR011009">
    <property type="entry name" value="Kinase-like_dom_sf"/>
</dbReference>
<dbReference type="Pfam" id="PF07714">
    <property type="entry name" value="PK_Tyr_Ser-Thr"/>
    <property type="match status" value="1"/>
</dbReference>
<evidence type="ECO:0000256" key="18">
    <source>
        <dbReference type="SAM" id="Phobius"/>
    </source>
</evidence>
<evidence type="ECO:0000256" key="12">
    <source>
        <dbReference type="ARBA" id="ARBA00022840"/>
    </source>
</evidence>
<keyword evidence="10 17" id="KW-0547">Nucleotide-binding</keyword>
<comment type="catalytic activity">
    <reaction evidence="16">
        <text>L-seryl-[protein] + ATP = O-phospho-L-seryl-[protein] + ADP + H(+)</text>
        <dbReference type="Rhea" id="RHEA:17989"/>
        <dbReference type="Rhea" id="RHEA-COMP:9863"/>
        <dbReference type="Rhea" id="RHEA-COMP:11604"/>
        <dbReference type="ChEBI" id="CHEBI:15378"/>
        <dbReference type="ChEBI" id="CHEBI:29999"/>
        <dbReference type="ChEBI" id="CHEBI:30616"/>
        <dbReference type="ChEBI" id="CHEBI:83421"/>
        <dbReference type="ChEBI" id="CHEBI:456216"/>
        <dbReference type="EC" id="2.7.11.1"/>
    </reaction>
</comment>
<keyword evidence="8" id="KW-0732">Signal</keyword>
<keyword evidence="6" id="KW-0808">Transferase</keyword>
<evidence type="ECO:0000256" key="6">
    <source>
        <dbReference type="ARBA" id="ARBA00022679"/>
    </source>
</evidence>
<keyword evidence="5" id="KW-0433">Leucine-rich repeat</keyword>
<reference evidence="20" key="1">
    <citation type="submission" date="2020-06" db="EMBL/GenBank/DDBJ databases">
        <authorList>
            <person name="Li T."/>
            <person name="Hu X."/>
            <person name="Zhang T."/>
            <person name="Song X."/>
            <person name="Zhang H."/>
            <person name="Dai N."/>
            <person name="Sheng W."/>
            <person name="Hou X."/>
            <person name="Wei L."/>
        </authorList>
    </citation>
    <scope>NUCLEOTIDE SEQUENCE</scope>
    <source>
        <strain evidence="20">G02</strain>
        <tissue evidence="20">Leaf</tissue>
    </source>
</reference>
<dbReference type="EC" id="2.7.11.1" evidence="2"/>
<evidence type="ECO:0000256" key="2">
    <source>
        <dbReference type="ARBA" id="ARBA00012513"/>
    </source>
</evidence>
<dbReference type="GO" id="GO:0004674">
    <property type="term" value="F:protein serine/threonine kinase activity"/>
    <property type="evidence" value="ECO:0007669"/>
    <property type="project" value="UniProtKB-KW"/>
</dbReference>
<dbReference type="GO" id="GO:0005524">
    <property type="term" value="F:ATP binding"/>
    <property type="evidence" value="ECO:0007669"/>
    <property type="project" value="UniProtKB-UniRule"/>
</dbReference>
<evidence type="ECO:0000256" key="1">
    <source>
        <dbReference type="ARBA" id="ARBA00004251"/>
    </source>
</evidence>
<accession>A0AAW2T0Y8</accession>
<reference evidence="20" key="2">
    <citation type="journal article" date="2024" name="Plant">
        <title>Genomic evolution and insights into agronomic trait innovations of Sesamum species.</title>
        <authorList>
            <person name="Miao H."/>
            <person name="Wang L."/>
            <person name="Qu L."/>
            <person name="Liu H."/>
            <person name="Sun Y."/>
            <person name="Le M."/>
            <person name="Wang Q."/>
            <person name="Wei S."/>
            <person name="Zheng Y."/>
            <person name="Lin W."/>
            <person name="Duan Y."/>
            <person name="Cao H."/>
            <person name="Xiong S."/>
            <person name="Wang X."/>
            <person name="Wei L."/>
            <person name="Li C."/>
            <person name="Ma Q."/>
            <person name="Ju M."/>
            <person name="Zhao R."/>
            <person name="Li G."/>
            <person name="Mu C."/>
            <person name="Tian Q."/>
            <person name="Mei H."/>
            <person name="Zhang T."/>
            <person name="Gao T."/>
            <person name="Zhang H."/>
        </authorList>
    </citation>
    <scope>NUCLEOTIDE SEQUENCE</scope>
    <source>
        <strain evidence="20">G02</strain>
    </source>
</reference>
<feature type="binding site" evidence="17">
    <location>
        <position position="168"/>
    </location>
    <ligand>
        <name>ATP</name>
        <dbReference type="ChEBI" id="CHEBI:30616"/>
    </ligand>
</feature>
<dbReference type="SUPFAM" id="SSF56112">
    <property type="entry name" value="Protein kinase-like (PK-like)"/>
    <property type="match status" value="1"/>
</dbReference>
<keyword evidence="9" id="KW-0677">Repeat</keyword>
<dbReference type="InterPro" id="IPR017441">
    <property type="entry name" value="Protein_kinase_ATP_BS"/>
</dbReference>
<dbReference type="InterPro" id="IPR032675">
    <property type="entry name" value="LRR_dom_sf"/>
</dbReference>
<comment type="caution">
    <text evidence="20">The sequence shown here is derived from an EMBL/GenBank/DDBJ whole genome shotgun (WGS) entry which is preliminary data.</text>
</comment>
<evidence type="ECO:0000256" key="7">
    <source>
        <dbReference type="ARBA" id="ARBA00022692"/>
    </source>
</evidence>
<gene>
    <name evidence="20" type="ORF">Sradi_2150300</name>
</gene>
<comment type="catalytic activity">
    <reaction evidence="15">
        <text>L-threonyl-[protein] + ATP = O-phospho-L-threonyl-[protein] + ADP + H(+)</text>
        <dbReference type="Rhea" id="RHEA:46608"/>
        <dbReference type="Rhea" id="RHEA-COMP:11060"/>
        <dbReference type="Rhea" id="RHEA-COMP:11605"/>
        <dbReference type="ChEBI" id="CHEBI:15378"/>
        <dbReference type="ChEBI" id="CHEBI:30013"/>
        <dbReference type="ChEBI" id="CHEBI:30616"/>
        <dbReference type="ChEBI" id="CHEBI:61977"/>
        <dbReference type="ChEBI" id="CHEBI:456216"/>
        <dbReference type="EC" id="2.7.11.1"/>
    </reaction>
</comment>
<comment type="subcellular location">
    <subcellularLocation>
        <location evidence="1">Cell membrane</location>
        <topology evidence="1">Single-pass type I membrane protein</topology>
    </subcellularLocation>
</comment>
<evidence type="ECO:0000256" key="11">
    <source>
        <dbReference type="ARBA" id="ARBA00022777"/>
    </source>
</evidence>
<evidence type="ECO:0000313" key="20">
    <source>
        <dbReference type="EMBL" id="KAL0398070.1"/>
    </source>
</evidence>
<organism evidence="20">
    <name type="scientific">Sesamum radiatum</name>
    <name type="common">Black benniseed</name>
    <dbReference type="NCBI Taxonomy" id="300843"/>
    <lineage>
        <taxon>Eukaryota</taxon>
        <taxon>Viridiplantae</taxon>
        <taxon>Streptophyta</taxon>
        <taxon>Embryophyta</taxon>
        <taxon>Tracheophyta</taxon>
        <taxon>Spermatophyta</taxon>
        <taxon>Magnoliopsida</taxon>
        <taxon>eudicotyledons</taxon>
        <taxon>Gunneridae</taxon>
        <taxon>Pentapetalae</taxon>
        <taxon>asterids</taxon>
        <taxon>lamiids</taxon>
        <taxon>Lamiales</taxon>
        <taxon>Pedaliaceae</taxon>
        <taxon>Sesamum</taxon>
    </lineage>
</organism>
<evidence type="ECO:0000256" key="16">
    <source>
        <dbReference type="ARBA" id="ARBA00048679"/>
    </source>
</evidence>